<reference evidence="1 2" key="1">
    <citation type="submission" date="2016-04" db="EMBL/GenBank/DDBJ databases">
        <title>Draft Genome Sequences of Staphylococcus capitis Strain H36, S. capitis Strain H65, S. cohnii Strain H62, S. hominis Strain H69, Mycobacterium iranicum Strain H39, Plantibacter sp. Strain H53, Pseudomonas oryzihabitans Strain H72, and Microbacterium sp. Strain H83, isolated from residential settings.</title>
        <authorList>
            <person name="Lymperopoulou D."/>
            <person name="Adams R.I."/>
            <person name="Lindow S."/>
            <person name="Coil D.A."/>
            <person name="Jospin G."/>
            <person name="Eisen J.A."/>
        </authorList>
    </citation>
    <scope>NUCLEOTIDE SEQUENCE [LARGE SCALE GENOMIC DNA]</scope>
    <source>
        <strain evidence="1 2">H39</strain>
    </source>
</reference>
<dbReference type="Proteomes" id="UP000078396">
    <property type="component" value="Unassembled WGS sequence"/>
</dbReference>
<dbReference type="AlphaFoldDB" id="A0A178M1B2"/>
<comment type="caution">
    <text evidence="1">The sequence shown here is derived from an EMBL/GenBank/DDBJ whole genome shotgun (WGS) entry which is preliminary data.</text>
</comment>
<dbReference type="Gene3D" id="1.10.287.1060">
    <property type="entry name" value="ESAT-6-like"/>
    <property type="match status" value="1"/>
</dbReference>
<sequence length="481" mass="50796">MGVALSLSVVEASRPEALSDAADRLRAKLTDIDTIIGGQRDALRRLDEAWRGPAADAAADRAKRDLSRQQAVRSRLARVHSALGTGGAQLSSIRTAVLSIVDPLRASGWQIHDDGTAIAPPYPEIFQSLERAFTAIITRLLDLFGRTDTAAARAINVAMTPPEELLGVDAVSYGIGPVDVPLSPMAGSEEQRQNQIDAFREATGRDPRTPNDWRTAAMLDEVNYSDKNGNVASTVVVGQIKPVAGQGSVQTNLFIPGEEAWYPDPLGGLSGHNLGDNRGFDPNAGPEASRVTLYVDYENGLVVARQNPSVDTRTGDIKVGTPQVNVSQNPNGSILVDYKAADPFSPGGEDLALSSPFNVNGQLVIKPTENGPIAGGIVSSFPAIEIYHHGAAGTSEIAKIMPQNISQAGPLLGLPLSQNIGVPLMGEFPDTVLPPLFRVPDLDVGPANDPPVLQIPEPFVIPYPSIELGPVGDGVNVPVGR</sequence>
<accession>A0A178M1B2</accession>
<dbReference type="EMBL" id="LWCS01000003">
    <property type="protein sequence ID" value="OAN41491.1"/>
    <property type="molecule type" value="Genomic_DNA"/>
</dbReference>
<dbReference type="InterPro" id="IPR036689">
    <property type="entry name" value="ESAT-6-like_sf"/>
</dbReference>
<name>A0A178M1B2_MYCIR</name>
<proteinExistence type="predicted"/>
<protein>
    <submittedName>
        <fullName evidence="1">Uncharacterized protein</fullName>
    </submittedName>
</protein>
<organism evidence="1 2">
    <name type="scientific">Mycolicibacterium iranicum</name>
    <name type="common">Mycobacterium iranicum</name>
    <dbReference type="NCBI Taxonomy" id="912594"/>
    <lineage>
        <taxon>Bacteria</taxon>
        <taxon>Bacillati</taxon>
        <taxon>Actinomycetota</taxon>
        <taxon>Actinomycetes</taxon>
        <taxon>Mycobacteriales</taxon>
        <taxon>Mycobacteriaceae</taxon>
        <taxon>Mycolicibacterium</taxon>
    </lineage>
</organism>
<gene>
    <name evidence="1" type="ORF">A4X20_12855</name>
</gene>
<dbReference type="SUPFAM" id="SSF140453">
    <property type="entry name" value="EsxAB dimer-like"/>
    <property type="match status" value="1"/>
</dbReference>
<evidence type="ECO:0000313" key="1">
    <source>
        <dbReference type="EMBL" id="OAN41491.1"/>
    </source>
</evidence>
<evidence type="ECO:0000313" key="2">
    <source>
        <dbReference type="Proteomes" id="UP000078396"/>
    </source>
</evidence>